<accession>A0ABR3B2H1</accession>
<evidence type="ECO:0000256" key="4">
    <source>
        <dbReference type="SAM" id="MobiDB-lite"/>
    </source>
</evidence>
<dbReference type="SUPFAM" id="SSF50978">
    <property type="entry name" value="WD40 repeat-like"/>
    <property type="match status" value="1"/>
</dbReference>
<organism evidence="5 6">
    <name type="scientific">Phycomyces blakesleeanus</name>
    <dbReference type="NCBI Taxonomy" id="4837"/>
    <lineage>
        <taxon>Eukaryota</taxon>
        <taxon>Fungi</taxon>
        <taxon>Fungi incertae sedis</taxon>
        <taxon>Mucoromycota</taxon>
        <taxon>Mucoromycotina</taxon>
        <taxon>Mucoromycetes</taxon>
        <taxon>Mucorales</taxon>
        <taxon>Phycomycetaceae</taxon>
        <taxon>Phycomyces</taxon>
    </lineage>
</organism>
<comment type="caution">
    <text evidence="5">The sequence shown here is derived from an EMBL/GenBank/DDBJ whole genome shotgun (WGS) entry which is preliminary data.</text>
</comment>
<sequence length="541" mass="62119">MEYHSDFVEPSSPPITKETRKLRKKKVFLDDELSNEESDEVVTDEDSVDQVDTDDLLEEAESVPPFRPTLVKRKVKAKRRAVQPKKKAAVTPQKAKVDKGKKVKKKVEYIPEQVKQLAAEFPDNYWKFHADTSYDMIDTINEDCPLQSIPCNMSDQAPITSMSISPDGTLLATFSNVGAIKIWDIEDDFRMVRKLRDMEEMHIDEFYCGKFVSESQALLVTGGKLKDRHRFSVQDEDNHILPCPIKVFDIQENKVLSRLDGHMEEILCIKALMFKNENYYISTSQDGYIIKWHMDSNWSTLLDSTRMEDGITCMAFTVSFLPNTGNKYFMGACDEHLRLYDFEEAQLLQTFEDMYSSYCDCGKFVKWLDAAAFESARKNEDDAEEMIDVVSCDENEDMGYAWFISRGAEMCDVSEGVSSLPNSATLHKLIYPTETGGKFVLEQIKKYKHEDYHANSWLVKVTSNGRYLLAPTIYGQIFVFNMFHGQLTAILKDHEDVEVRDVIFHPYRPLIFSNGCVKVYSYKNLVTDDIEADLLVGKDST</sequence>
<evidence type="ECO:0000313" key="5">
    <source>
        <dbReference type="EMBL" id="KAL0087782.1"/>
    </source>
</evidence>
<dbReference type="Pfam" id="PF00400">
    <property type="entry name" value="WD40"/>
    <property type="match status" value="1"/>
</dbReference>
<evidence type="ECO:0000256" key="1">
    <source>
        <dbReference type="ARBA" id="ARBA00022574"/>
    </source>
</evidence>
<gene>
    <name evidence="5" type="ORF">J3Q64DRAFT_1734413</name>
</gene>
<dbReference type="InterPro" id="IPR015943">
    <property type="entry name" value="WD40/YVTN_repeat-like_dom_sf"/>
</dbReference>
<name>A0ABR3B2H1_PHYBL</name>
<evidence type="ECO:0000256" key="3">
    <source>
        <dbReference type="PROSITE-ProRule" id="PRU00221"/>
    </source>
</evidence>
<dbReference type="PANTHER" id="PTHR22847:SF637">
    <property type="entry name" value="WD REPEAT DOMAIN 5B"/>
    <property type="match status" value="1"/>
</dbReference>
<dbReference type="PANTHER" id="PTHR22847">
    <property type="entry name" value="WD40 REPEAT PROTEIN"/>
    <property type="match status" value="1"/>
</dbReference>
<evidence type="ECO:0000256" key="2">
    <source>
        <dbReference type="ARBA" id="ARBA00022737"/>
    </source>
</evidence>
<keyword evidence="1 3" id="KW-0853">WD repeat</keyword>
<dbReference type="InterPro" id="IPR001680">
    <property type="entry name" value="WD40_rpt"/>
</dbReference>
<keyword evidence="6" id="KW-1185">Reference proteome</keyword>
<dbReference type="SMART" id="SM00320">
    <property type="entry name" value="WD40"/>
    <property type="match status" value="4"/>
</dbReference>
<keyword evidence="2" id="KW-0677">Repeat</keyword>
<protein>
    <submittedName>
        <fullName evidence="5">WD40-repeat-containing domain protein</fullName>
    </submittedName>
</protein>
<proteinExistence type="predicted"/>
<reference evidence="5 6" key="1">
    <citation type="submission" date="2024-04" db="EMBL/GenBank/DDBJ databases">
        <title>Symmetric and asymmetric DNA N6-adenine methylation regulates different biological responses in Mucorales.</title>
        <authorList>
            <consortium name="Lawrence Berkeley National Laboratory"/>
            <person name="Lax C."/>
            <person name="Mondo S.J."/>
            <person name="Osorio-Concepcion M."/>
            <person name="Muszewska A."/>
            <person name="Corrochano-Luque M."/>
            <person name="Gutierrez G."/>
            <person name="Riley R."/>
            <person name="Lipzen A."/>
            <person name="Guo J."/>
            <person name="Hundley H."/>
            <person name="Amirebrahimi M."/>
            <person name="Ng V."/>
            <person name="Lorenzo-Gutierrez D."/>
            <person name="Binder U."/>
            <person name="Yang J."/>
            <person name="Song Y."/>
            <person name="Canovas D."/>
            <person name="Navarro E."/>
            <person name="Freitag M."/>
            <person name="Gabaldon T."/>
            <person name="Grigoriev I.V."/>
            <person name="Corrochano L.M."/>
            <person name="Nicolas F.E."/>
            <person name="Garre V."/>
        </authorList>
    </citation>
    <scope>NUCLEOTIDE SEQUENCE [LARGE SCALE GENOMIC DNA]</scope>
    <source>
        <strain evidence="5 6">L51</strain>
    </source>
</reference>
<dbReference type="PROSITE" id="PS50294">
    <property type="entry name" value="WD_REPEATS_REGION"/>
    <property type="match status" value="1"/>
</dbReference>
<dbReference type="Proteomes" id="UP001448207">
    <property type="component" value="Unassembled WGS sequence"/>
</dbReference>
<feature type="region of interest" description="Disordered" evidence="4">
    <location>
        <begin position="33"/>
        <end position="52"/>
    </location>
</feature>
<dbReference type="Gene3D" id="2.130.10.10">
    <property type="entry name" value="YVTN repeat-like/Quinoprotein amine dehydrogenase"/>
    <property type="match status" value="2"/>
</dbReference>
<feature type="region of interest" description="Disordered" evidence="4">
    <location>
        <begin position="1"/>
        <end position="21"/>
    </location>
</feature>
<dbReference type="EMBL" id="JBCLYO010000006">
    <property type="protein sequence ID" value="KAL0087782.1"/>
    <property type="molecule type" value="Genomic_DNA"/>
</dbReference>
<feature type="repeat" description="WD" evidence="3">
    <location>
        <begin position="152"/>
        <end position="193"/>
    </location>
</feature>
<evidence type="ECO:0000313" key="6">
    <source>
        <dbReference type="Proteomes" id="UP001448207"/>
    </source>
</evidence>
<dbReference type="InterPro" id="IPR036322">
    <property type="entry name" value="WD40_repeat_dom_sf"/>
</dbReference>
<dbReference type="PROSITE" id="PS50082">
    <property type="entry name" value="WD_REPEATS_2"/>
    <property type="match status" value="1"/>
</dbReference>